<keyword evidence="1" id="KW-0812">Transmembrane</keyword>
<dbReference type="RefSeq" id="WP_159547083.1">
    <property type="nucleotide sequence ID" value="NZ_CP047156.1"/>
</dbReference>
<dbReference type="KEGG" id="eke:EK0264_17875"/>
<dbReference type="InParanoid" id="A0A7L4YT60"/>
<sequence>MTAATPPESTSPDADLPYSERLHVSLAVWAGTLVITATVALQLALVLPIPIWITMVALVGFVALGLALAGRATVTVADGQIIAADVRLSCEQIAQVEELDARNTLAALGPAADPAAEVVTRPWVRTSVRIIPVRDEPPYLLVSSRHPEKLTAALVACASRAAAQ</sequence>
<proteinExistence type="predicted"/>
<dbReference type="Pfam" id="PF11292">
    <property type="entry name" value="DUF3093"/>
    <property type="match status" value="1"/>
</dbReference>
<feature type="transmembrane region" description="Helical" evidence="1">
    <location>
        <begin position="51"/>
        <end position="70"/>
    </location>
</feature>
<feature type="transmembrane region" description="Helical" evidence="1">
    <location>
        <begin position="26"/>
        <end position="45"/>
    </location>
</feature>
<gene>
    <name evidence="2" type="ORF">EK0264_17875</name>
</gene>
<keyword evidence="3" id="KW-1185">Reference proteome</keyword>
<evidence type="ECO:0000256" key="1">
    <source>
        <dbReference type="SAM" id="Phobius"/>
    </source>
</evidence>
<accession>A0A7L4YT60</accession>
<dbReference type="Proteomes" id="UP000463857">
    <property type="component" value="Chromosome"/>
</dbReference>
<keyword evidence="1" id="KW-0472">Membrane</keyword>
<organism evidence="2 3">
    <name type="scientific">Epidermidibacterium keratini</name>
    <dbReference type="NCBI Taxonomy" id="1891644"/>
    <lineage>
        <taxon>Bacteria</taxon>
        <taxon>Bacillati</taxon>
        <taxon>Actinomycetota</taxon>
        <taxon>Actinomycetes</taxon>
        <taxon>Sporichthyales</taxon>
        <taxon>Sporichthyaceae</taxon>
        <taxon>Epidermidibacterium</taxon>
    </lineage>
</organism>
<protein>
    <submittedName>
        <fullName evidence="2">DUF3093 family protein</fullName>
    </submittedName>
</protein>
<name>A0A7L4YT60_9ACTN</name>
<keyword evidence="1" id="KW-1133">Transmembrane helix</keyword>
<evidence type="ECO:0000313" key="2">
    <source>
        <dbReference type="EMBL" id="QHC01959.1"/>
    </source>
</evidence>
<dbReference type="EMBL" id="CP047156">
    <property type="protein sequence ID" value="QHC01959.1"/>
    <property type="molecule type" value="Genomic_DNA"/>
</dbReference>
<dbReference type="InterPro" id="IPR021443">
    <property type="entry name" value="DUF3093"/>
</dbReference>
<dbReference type="AlphaFoldDB" id="A0A7L4YT60"/>
<evidence type="ECO:0000313" key="3">
    <source>
        <dbReference type="Proteomes" id="UP000463857"/>
    </source>
</evidence>
<dbReference type="OrthoDB" id="3217020at2"/>
<reference evidence="2 3" key="1">
    <citation type="journal article" date="2018" name="Int. J. Syst. Evol. Microbiol.">
        <title>Epidermidibacterium keratini gen. nov., sp. nov., a member of the family Sporichthyaceae, isolated from keratin epidermis.</title>
        <authorList>
            <person name="Lee D.G."/>
            <person name="Trujillo M.E."/>
            <person name="Kang S."/>
            <person name="Nam J.J."/>
            <person name="Kim Y.J."/>
        </authorList>
    </citation>
    <scope>NUCLEOTIDE SEQUENCE [LARGE SCALE GENOMIC DNA]</scope>
    <source>
        <strain evidence="2 3">EPI-7</strain>
    </source>
</reference>